<proteinExistence type="predicted"/>
<accession>A0A1Y6CTV3</accession>
<reference evidence="2" key="1">
    <citation type="submission" date="2017-04" db="EMBL/GenBank/DDBJ databases">
        <authorList>
            <person name="Varghese N."/>
            <person name="Submissions S."/>
        </authorList>
    </citation>
    <scope>NUCLEOTIDE SEQUENCE [LARGE SCALE GENOMIC DNA]</scope>
    <source>
        <strain evidence="2">RKEM611</strain>
    </source>
</reference>
<gene>
    <name evidence="1" type="ORF">SAMN06296036_13319</name>
</gene>
<name>A0A1Y6CTV3_9BACT</name>
<protein>
    <submittedName>
        <fullName evidence="1">Uncharacterized protein</fullName>
    </submittedName>
</protein>
<dbReference type="AlphaFoldDB" id="A0A1Y6CTV3"/>
<keyword evidence="2" id="KW-1185">Reference proteome</keyword>
<dbReference type="EMBL" id="FWZT01000033">
    <property type="protein sequence ID" value="SMF78991.1"/>
    <property type="molecule type" value="Genomic_DNA"/>
</dbReference>
<dbReference type="RefSeq" id="WP_132325540.1">
    <property type="nucleotide sequence ID" value="NZ_FWZT01000033.1"/>
</dbReference>
<evidence type="ECO:0000313" key="2">
    <source>
        <dbReference type="Proteomes" id="UP000192907"/>
    </source>
</evidence>
<evidence type="ECO:0000313" key="1">
    <source>
        <dbReference type="EMBL" id="SMF78991.1"/>
    </source>
</evidence>
<organism evidence="1 2">
    <name type="scientific">Pseudobacteriovorax antillogorgiicola</name>
    <dbReference type="NCBI Taxonomy" id="1513793"/>
    <lineage>
        <taxon>Bacteria</taxon>
        <taxon>Pseudomonadati</taxon>
        <taxon>Bdellovibrionota</taxon>
        <taxon>Oligoflexia</taxon>
        <taxon>Oligoflexales</taxon>
        <taxon>Pseudobacteriovoracaceae</taxon>
        <taxon>Pseudobacteriovorax</taxon>
    </lineage>
</organism>
<dbReference type="Proteomes" id="UP000192907">
    <property type="component" value="Unassembled WGS sequence"/>
</dbReference>
<sequence>MQSIVLVILSAIFWSGTVQAKLLNRNILEVERQVYTQRDFEIYVIAKEGLFLRKGVAPTIVNAETWSSQLETYKNEMLINGLFNQEAQRLVSFLPNADMVRKSSEIIFQSIKRSSLLSDRYRVLKVTEPEVKSQIVVLLKVQAYLKSKANKVAQTDWLYRVDRDALWFKRIQKGMPFRFFEGANQHQRLSSL</sequence>
<dbReference type="STRING" id="1513793.SAMN06296036_13319"/>